<evidence type="ECO:0000313" key="9">
    <source>
        <dbReference type="EMBL" id="CUO38977.1"/>
    </source>
</evidence>
<dbReference type="InterPro" id="IPR050250">
    <property type="entry name" value="Macrolide_Exporter_MacB"/>
</dbReference>
<evidence type="ECO:0000256" key="1">
    <source>
        <dbReference type="ARBA" id="ARBA00004651"/>
    </source>
</evidence>
<feature type="transmembrane region" description="Helical" evidence="7">
    <location>
        <begin position="822"/>
        <end position="839"/>
    </location>
</feature>
<evidence type="ECO:0000256" key="6">
    <source>
        <dbReference type="ARBA" id="ARBA00038076"/>
    </source>
</evidence>
<feature type="transmembrane region" description="Helical" evidence="7">
    <location>
        <begin position="340"/>
        <end position="359"/>
    </location>
</feature>
<keyword evidence="5 7" id="KW-0472">Membrane</keyword>
<evidence type="ECO:0000256" key="7">
    <source>
        <dbReference type="SAM" id="Phobius"/>
    </source>
</evidence>
<dbReference type="GO" id="GO:0022857">
    <property type="term" value="F:transmembrane transporter activity"/>
    <property type="evidence" value="ECO:0007669"/>
    <property type="project" value="TreeGrafter"/>
</dbReference>
<dbReference type="Pfam" id="PF02687">
    <property type="entry name" value="FtsX"/>
    <property type="match status" value="2"/>
</dbReference>
<proteinExistence type="inferred from homology"/>
<dbReference type="STRING" id="39482.ERS852491_02070"/>
<gene>
    <name evidence="9" type="ORF">ERS852491_02070</name>
</gene>
<accession>A0A174ENW8</accession>
<reference evidence="9 10" key="1">
    <citation type="submission" date="2015-09" db="EMBL/GenBank/DDBJ databases">
        <authorList>
            <consortium name="Pathogen Informatics"/>
        </authorList>
    </citation>
    <scope>NUCLEOTIDE SEQUENCE [LARGE SCALE GENOMIC DNA]</scope>
    <source>
        <strain evidence="9 10">2789STDY5834876</strain>
    </source>
</reference>
<keyword evidence="3 7" id="KW-0812">Transmembrane</keyword>
<comment type="similarity">
    <text evidence="6">Belongs to the ABC-4 integral membrane protein family.</text>
</comment>
<name>A0A174ENW8_9FIRM</name>
<feature type="transmembrane region" description="Helical" evidence="7">
    <location>
        <begin position="379"/>
        <end position="403"/>
    </location>
</feature>
<feature type="domain" description="ABC3 transporter permease C-terminal" evidence="8">
    <location>
        <begin position="765"/>
        <end position="871"/>
    </location>
</feature>
<evidence type="ECO:0000256" key="2">
    <source>
        <dbReference type="ARBA" id="ARBA00022475"/>
    </source>
</evidence>
<feature type="transmembrane region" description="Helical" evidence="7">
    <location>
        <begin position="758"/>
        <end position="782"/>
    </location>
</feature>
<evidence type="ECO:0000256" key="3">
    <source>
        <dbReference type="ARBA" id="ARBA00022692"/>
    </source>
</evidence>
<dbReference type="AlphaFoldDB" id="A0A174ENW8"/>
<evidence type="ECO:0000313" key="10">
    <source>
        <dbReference type="Proteomes" id="UP000095544"/>
    </source>
</evidence>
<dbReference type="Proteomes" id="UP000095544">
    <property type="component" value="Unassembled WGS sequence"/>
</dbReference>
<evidence type="ECO:0000256" key="5">
    <source>
        <dbReference type="ARBA" id="ARBA00023136"/>
    </source>
</evidence>
<dbReference type="InterPro" id="IPR003838">
    <property type="entry name" value="ABC3_permease_C"/>
</dbReference>
<feature type="domain" description="ABC3 transporter permease C-terminal" evidence="8">
    <location>
        <begin position="291"/>
        <end position="412"/>
    </location>
</feature>
<organism evidence="9 10">
    <name type="scientific">Faecalicatena contorta</name>
    <dbReference type="NCBI Taxonomy" id="39482"/>
    <lineage>
        <taxon>Bacteria</taxon>
        <taxon>Bacillati</taxon>
        <taxon>Bacillota</taxon>
        <taxon>Clostridia</taxon>
        <taxon>Lachnospirales</taxon>
        <taxon>Lachnospiraceae</taxon>
        <taxon>Faecalicatena</taxon>
    </lineage>
</organism>
<dbReference type="PANTHER" id="PTHR30572">
    <property type="entry name" value="MEMBRANE COMPONENT OF TRANSPORTER-RELATED"/>
    <property type="match status" value="1"/>
</dbReference>
<protein>
    <submittedName>
        <fullName evidence="9">FtsX-like permease family</fullName>
    </submittedName>
</protein>
<dbReference type="OrthoDB" id="9793166at2"/>
<feature type="transmembrane region" description="Helical" evidence="7">
    <location>
        <begin position="20"/>
        <end position="44"/>
    </location>
</feature>
<comment type="subcellular location">
    <subcellularLocation>
        <location evidence="1">Cell membrane</location>
        <topology evidence="1">Multi-pass membrane protein</topology>
    </subcellularLocation>
</comment>
<evidence type="ECO:0000259" key="8">
    <source>
        <dbReference type="Pfam" id="PF02687"/>
    </source>
</evidence>
<dbReference type="PROSITE" id="PS51257">
    <property type="entry name" value="PROKAR_LIPOPROTEIN"/>
    <property type="match status" value="1"/>
</dbReference>
<evidence type="ECO:0000256" key="4">
    <source>
        <dbReference type="ARBA" id="ARBA00022989"/>
    </source>
</evidence>
<dbReference type="PANTHER" id="PTHR30572:SF4">
    <property type="entry name" value="ABC TRANSPORTER PERMEASE YTRF"/>
    <property type="match status" value="1"/>
</dbReference>
<dbReference type="RefSeq" id="WP_055152920.1">
    <property type="nucleotide sequence ID" value="NZ_CYZU01000016.1"/>
</dbReference>
<feature type="transmembrane region" description="Helical" evidence="7">
    <location>
        <begin position="851"/>
        <end position="873"/>
    </location>
</feature>
<keyword evidence="4 7" id="KW-1133">Transmembrane helix</keyword>
<feature type="transmembrane region" description="Helical" evidence="7">
    <location>
        <begin position="280"/>
        <end position="304"/>
    </location>
</feature>
<dbReference type="GO" id="GO:0005886">
    <property type="term" value="C:plasma membrane"/>
    <property type="evidence" value="ECO:0007669"/>
    <property type="project" value="UniProtKB-SubCell"/>
</dbReference>
<dbReference type="EMBL" id="CYZU01000016">
    <property type="protein sequence ID" value="CUO38977.1"/>
    <property type="molecule type" value="Genomic_DNA"/>
</dbReference>
<sequence>MKILREYVWDTIRRNKRTSIAIMTALFLMTTMMSCFCGFVYTMWTDAIVLTKLEDGDWHGELFDTTYGKDLEHIENYASVSAVLVKGPWEAAKLEDEGRRTYLITRGANQEYWDSMPEKDTLTEGRLPQADNELVLSKQYFDDHPGAKVGDTLTLPIGQRMYQGKVCMETDGFHEEETFRQTGTKTYKIVGILDVTTSSSVPAYTGMSYLDTKTVNPDDELTVYLRFDPMRSTYKELPELARSLGYQADEYGYYTLRYNAGLLSKYGILPPDQIGNISSLTVLAVPAMFLVIALLMIAVFVLVIHNAFALSASEKLVQLGTLAGIGASPKQIKAAVSSEAMILLIVPLPVGILCGWLLDTELFRLINAANNIGRTAPDIVLTFGIPAILPAILLSAATAWLSARIPARRVAKLMPVEALRQVEVLKGRKIRQGRISSHFGISGELASNALTARKKSYRAATISLCLSFLLLTGFLYIITAQNASKEVYRAQNESQGHVFFSISDGRRPEQKALAEVLKVPGVSRGVIMNKMPCATWITEDQTSDDIETNLGGFDEIVSKKKYSPIERDGKYRIYSVLIGLEEDSFREYCKEMGTDPDSYYKDPAKALIYNRTEDPNVSTKKQKVYRDILKLQKGQALSFTEKAYDEDTGDFEFRLTIGDLVQALPADGIGLPYFSVVSIMPMEHVLEIAASCSEKRRYTASSVNGILLTDDDGGISYPLIQKVSGQISTILGKYYGSGDYMVSDLAEKEESQRQSTGVMSIIVAFLTGLLALIGISNVWASISGNLRQRSREFAMLKSVGLSPAQLWRMLFLEGLDLGLKPLLYSLPFQAAVLACFLYLNEVTLIEYLPFAPYAAVLGYTILVLASIIGAYYMGGRRIVRQNIISAIKDDTI</sequence>
<keyword evidence="2" id="KW-1003">Cell membrane</keyword>
<feature type="transmembrane region" description="Helical" evidence="7">
    <location>
        <begin position="459"/>
        <end position="478"/>
    </location>
</feature>